<name>A0ABV8AW93_9BACI</name>
<accession>A0ABV8AW93</accession>
<evidence type="ECO:0000256" key="1">
    <source>
        <dbReference type="SAM" id="Phobius"/>
    </source>
</evidence>
<keyword evidence="4" id="KW-1185">Reference proteome</keyword>
<feature type="transmembrane region" description="Helical" evidence="1">
    <location>
        <begin position="64"/>
        <end position="84"/>
    </location>
</feature>
<dbReference type="Proteomes" id="UP001595752">
    <property type="component" value="Unassembled WGS sequence"/>
</dbReference>
<evidence type="ECO:0000313" key="3">
    <source>
        <dbReference type="EMBL" id="MFC3882257.1"/>
    </source>
</evidence>
<evidence type="ECO:0000313" key="4">
    <source>
        <dbReference type="Proteomes" id="UP001595752"/>
    </source>
</evidence>
<keyword evidence="1" id="KW-1133">Transmembrane helix</keyword>
<feature type="domain" description="VanZ-like" evidence="2">
    <location>
        <begin position="8"/>
        <end position="139"/>
    </location>
</feature>
<comment type="caution">
    <text evidence="3">The sequence shown here is derived from an EMBL/GenBank/DDBJ whole genome shotgun (WGS) entry which is preliminary data.</text>
</comment>
<protein>
    <submittedName>
        <fullName evidence="3">VanZ family protein</fullName>
    </submittedName>
</protein>
<feature type="transmembrane region" description="Helical" evidence="1">
    <location>
        <begin position="96"/>
        <end position="115"/>
    </location>
</feature>
<feature type="transmembrane region" description="Helical" evidence="1">
    <location>
        <begin position="121"/>
        <end position="142"/>
    </location>
</feature>
<dbReference type="Pfam" id="PF04892">
    <property type="entry name" value="VanZ"/>
    <property type="match status" value="1"/>
</dbReference>
<sequence>MKKWLLWLTMFGIFYFSNTPHLIVSDPSTWMNKPQFEKGVTLSFLFDGKSIFYFPWINVVQTEFILHKLGHILFFSLLTIFMFLNMKQTKMRYFHTWLWTTLFAFTDEVHQFFVVGRSGRFIDFLFDSAVCIVCLISIFVFASCQRRKEISETLSLQAFFKKG</sequence>
<proteinExistence type="predicted"/>
<reference evidence="4" key="1">
    <citation type="journal article" date="2019" name="Int. J. Syst. Evol. Microbiol.">
        <title>The Global Catalogue of Microorganisms (GCM) 10K type strain sequencing project: providing services to taxonomists for standard genome sequencing and annotation.</title>
        <authorList>
            <consortium name="The Broad Institute Genomics Platform"/>
            <consortium name="The Broad Institute Genome Sequencing Center for Infectious Disease"/>
            <person name="Wu L."/>
            <person name="Ma J."/>
        </authorList>
    </citation>
    <scope>NUCLEOTIDE SEQUENCE [LARGE SCALE GENOMIC DNA]</scope>
    <source>
        <strain evidence="4">CCUG 61889</strain>
    </source>
</reference>
<dbReference type="InterPro" id="IPR006976">
    <property type="entry name" value="VanZ-like"/>
</dbReference>
<dbReference type="EMBL" id="JBHRZT010000007">
    <property type="protein sequence ID" value="MFC3882257.1"/>
    <property type="molecule type" value="Genomic_DNA"/>
</dbReference>
<dbReference type="RefSeq" id="WP_377911553.1">
    <property type="nucleotide sequence ID" value="NZ_JBHRZT010000007.1"/>
</dbReference>
<organism evidence="3 4">
    <name type="scientific">Bacillus songklensis</name>
    <dbReference type="NCBI Taxonomy" id="1069116"/>
    <lineage>
        <taxon>Bacteria</taxon>
        <taxon>Bacillati</taxon>
        <taxon>Bacillota</taxon>
        <taxon>Bacilli</taxon>
        <taxon>Bacillales</taxon>
        <taxon>Bacillaceae</taxon>
        <taxon>Bacillus</taxon>
    </lineage>
</organism>
<keyword evidence="1" id="KW-0812">Transmembrane</keyword>
<keyword evidence="1" id="KW-0472">Membrane</keyword>
<dbReference type="NCBIfam" id="NF037970">
    <property type="entry name" value="vanZ_1"/>
    <property type="match status" value="1"/>
</dbReference>
<gene>
    <name evidence="3" type="ORF">ACFOU2_01415</name>
</gene>
<evidence type="ECO:0000259" key="2">
    <source>
        <dbReference type="Pfam" id="PF04892"/>
    </source>
</evidence>